<dbReference type="Pfam" id="PF02537">
    <property type="entry name" value="CRCB"/>
    <property type="match status" value="1"/>
</dbReference>
<keyword evidence="10" id="KW-0406">Ion transport</keyword>
<evidence type="ECO:0000256" key="3">
    <source>
        <dbReference type="ARBA" id="ARBA00022692"/>
    </source>
</evidence>
<evidence type="ECO:0000256" key="7">
    <source>
        <dbReference type="ARBA" id="ARBA00035120"/>
    </source>
</evidence>
<dbReference type="GO" id="GO:0062054">
    <property type="term" value="F:fluoride channel activity"/>
    <property type="evidence" value="ECO:0007669"/>
    <property type="project" value="UniProtKB-UniRule"/>
</dbReference>
<keyword evidence="10" id="KW-0915">Sodium</keyword>
<dbReference type="AlphaFoldDB" id="A0A2M8QGX2"/>
<evidence type="ECO:0000313" key="11">
    <source>
        <dbReference type="EMBL" id="PJF49061.1"/>
    </source>
</evidence>
<dbReference type="InterPro" id="IPR003691">
    <property type="entry name" value="FluC"/>
</dbReference>
<comment type="activity regulation">
    <text evidence="10">Na(+) is not transported, but it plays an essential structural role and its presence is essential for fluoride channel function.</text>
</comment>
<comment type="function">
    <text evidence="9 10">Fluoride-specific ion channel. Important for reducing fluoride concentration in the cell, thus reducing its toxicity.</text>
</comment>
<sequence>MDNVALNRIVLVGLGGCIGAVLRYLFSGYVQGVMQNVQFPYGTMVVNLTGCFIIGLLSQLAEARGVFTTESRLFVFTGMLGGYTTFSTFANESVNLLRDGQALSTFANVSVQVVLGLLAVWLGRVAAALIWR</sequence>
<feature type="transmembrane region" description="Helical" evidence="10">
    <location>
        <begin position="73"/>
        <end position="90"/>
    </location>
</feature>
<evidence type="ECO:0000256" key="6">
    <source>
        <dbReference type="ARBA" id="ARBA00023303"/>
    </source>
</evidence>
<feature type="transmembrane region" description="Helical" evidence="10">
    <location>
        <begin position="38"/>
        <end position="61"/>
    </location>
</feature>
<organism evidence="11 12">
    <name type="scientific">Candidatus Thermofonsia Clade 3 bacterium</name>
    <dbReference type="NCBI Taxonomy" id="2364212"/>
    <lineage>
        <taxon>Bacteria</taxon>
        <taxon>Bacillati</taxon>
        <taxon>Chloroflexota</taxon>
        <taxon>Candidatus Thermofontia</taxon>
        <taxon>Candidatus Thermofonsia Clade 3</taxon>
    </lineage>
</organism>
<keyword evidence="10" id="KW-0813">Transport</keyword>
<evidence type="ECO:0000256" key="4">
    <source>
        <dbReference type="ARBA" id="ARBA00022989"/>
    </source>
</evidence>
<feature type="binding site" evidence="10">
    <location>
        <position position="84"/>
    </location>
    <ligand>
        <name>Na(+)</name>
        <dbReference type="ChEBI" id="CHEBI:29101"/>
        <note>structural</note>
    </ligand>
</feature>
<name>A0A2M8QGX2_9CHLR</name>
<keyword evidence="10" id="KW-0479">Metal-binding</keyword>
<dbReference type="GO" id="GO:0005886">
    <property type="term" value="C:plasma membrane"/>
    <property type="evidence" value="ECO:0007669"/>
    <property type="project" value="UniProtKB-SubCell"/>
</dbReference>
<feature type="transmembrane region" description="Helical" evidence="10">
    <location>
        <begin position="9"/>
        <end position="26"/>
    </location>
</feature>
<dbReference type="GO" id="GO:0046872">
    <property type="term" value="F:metal ion binding"/>
    <property type="evidence" value="ECO:0007669"/>
    <property type="project" value="UniProtKB-KW"/>
</dbReference>
<evidence type="ECO:0000256" key="2">
    <source>
        <dbReference type="ARBA" id="ARBA00022475"/>
    </source>
</evidence>
<dbReference type="NCBIfam" id="TIGR00494">
    <property type="entry name" value="crcB"/>
    <property type="match status" value="1"/>
</dbReference>
<dbReference type="EMBL" id="PGTN01000001">
    <property type="protein sequence ID" value="PJF49061.1"/>
    <property type="molecule type" value="Genomic_DNA"/>
</dbReference>
<keyword evidence="4 10" id="KW-1133">Transmembrane helix</keyword>
<comment type="subcellular location">
    <subcellularLocation>
        <location evidence="1 10">Cell membrane</location>
        <topology evidence="1 10">Multi-pass membrane protein</topology>
    </subcellularLocation>
</comment>
<keyword evidence="3 10" id="KW-0812">Transmembrane</keyword>
<dbReference type="GO" id="GO:0140114">
    <property type="term" value="P:cellular detoxification of fluoride"/>
    <property type="evidence" value="ECO:0007669"/>
    <property type="project" value="UniProtKB-UniRule"/>
</dbReference>
<dbReference type="PANTHER" id="PTHR28259">
    <property type="entry name" value="FLUORIDE EXPORT PROTEIN 1-RELATED"/>
    <property type="match status" value="1"/>
</dbReference>
<keyword evidence="5 10" id="KW-0472">Membrane</keyword>
<protein>
    <recommendedName>
        <fullName evidence="10">Fluoride-specific ion channel FluC</fullName>
    </recommendedName>
</protein>
<keyword evidence="2 10" id="KW-1003">Cell membrane</keyword>
<dbReference type="HAMAP" id="MF_00454">
    <property type="entry name" value="FluC"/>
    <property type="match status" value="1"/>
</dbReference>
<comment type="similarity">
    <text evidence="7 10">Belongs to the fluoride channel Fluc/FEX (TC 1.A.43) family.</text>
</comment>
<evidence type="ECO:0000256" key="9">
    <source>
        <dbReference type="ARBA" id="ARBA00049940"/>
    </source>
</evidence>
<proteinExistence type="inferred from homology"/>
<feature type="transmembrane region" description="Helical" evidence="10">
    <location>
        <begin position="110"/>
        <end position="131"/>
    </location>
</feature>
<evidence type="ECO:0000256" key="8">
    <source>
        <dbReference type="ARBA" id="ARBA00035585"/>
    </source>
</evidence>
<evidence type="ECO:0000313" key="12">
    <source>
        <dbReference type="Proteomes" id="UP000230790"/>
    </source>
</evidence>
<evidence type="ECO:0000256" key="1">
    <source>
        <dbReference type="ARBA" id="ARBA00004651"/>
    </source>
</evidence>
<reference evidence="11 12" key="1">
    <citation type="submission" date="2017-11" db="EMBL/GenBank/DDBJ databases">
        <title>Evolution of Phototrophy in the Chloroflexi Phylum Driven by Horizontal Gene Transfer.</title>
        <authorList>
            <person name="Ward L.M."/>
            <person name="Hemp J."/>
            <person name="Shih P.M."/>
            <person name="Mcglynn S.E."/>
            <person name="Fischer W."/>
        </authorList>
    </citation>
    <scope>NUCLEOTIDE SEQUENCE [LARGE SCALE GENOMIC DNA]</scope>
    <source>
        <strain evidence="11">JP3_7</strain>
    </source>
</reference>
<comment type="caution">
    <text evidence="11">The sequence shown here is derived from an EMBL/GenBank/DDBJ whole genome shotgun (WGS) entry which is preliminary data.</text>
</comment>
<comment type="catalytic activity">
    <reaction evidence="8">
        <text>fluoride(in) = fluoride(out)</text>
        <dbReference type="Rhea" id="RHEA:76159"/>
        <dbReference type="ChEBI" id="CHEBI:17051"/>
    </reaction>
    <physiologicalReaction direction="left-to-right" evidence="8">
        <dbReference type="Rhea" id="RHEA:76160"/>
    </physiologicalReaction>
</comment>
<evidence type="ECO:0000256" key="5">
    <source>
        <dbReference type="ARBA" id="ARBA00023136"/>
    </source>
</evidence>
<dbReference type="Proteomes" id="UP000230790">
    <property type="component" value="Unassembled WGS sequence"/>
</dbReference>
<gene>
    <name evidence="10 11" type="primary">crcB</name>
    <name evidence="10" type="synonym">fluC</name>
    <name evidence="11" type="ORF">CUN48_00145</name>
</gene>
<keyword evidence="6 10" id="KW-0407">Ion channel</keyword>
<accession>A0A2M8QGX2</accession>
<feature type="binding site" evidence="10">
    <location>
        <position position="81"/>
    </location>
    <ligand>
        <name>Na(+)</name>
        <dbReference type="ChEBI" id="CHEBI:29101"/>
        <note>structural</note>
    </ligand>
</feature>
<evidence type="ECO:0000256" key="10">
    <source>
        <dbReference type="HAMAP-Rule" id="MF_00454"/>
    </source>
</evidence>
<dbReference type="PANTHER" id="PTHR28259:SF1">
    <property type="entry name" value="FLUORIDE EXPORT PROTEIN 1-RELATED"/>
    <property type="match status" value="1"/>
</dbReference>